<dbReference type="CDD" id="cd17557">
    <property type="entry name" value="REC_Rcp-like"/>
    <property type="match status" value="1"/>
</dbReference>
<dbReference type="EMBL" id="JABFJV010000070">
    <property type="protein sequence ID" value="NOK34464.1"/>
    <property type="molecule type" value="Genomic_DNA"/>
</dbReference>
<dbReference type="Pfam" id="PF00072">
    <property type="entry name" value="Response_reg"/>
    <property type="match status" value="1"/>
</dbReference>
<evidence type="ECO:0000256" key="1">
    <source>
        <dbReference type="PROSITE-ProRule" id="PRU00169"/>
    </source>
</evidence>
<dbReference type="InterPro" id="IPR052893">
    <property type="entry name" value="TCS_response_regulator"/>
</dbReference>
<name>A0A3A8HR34_9BACT</name>
<accession>A0A3A8HR34</accession>
<dbReference type="OrthoDB" id="9793549at2"/>
<keyword evidence="1" id="KW-0597">Phosphoprotein</keyword>
<feature type="domain" description="Response regulatory" evidence="2">
    <location>
        <begin position="12"/>
        <end position="134"/>
    </location>
</feature>
<dbReference type="RefSeq" id="WP_120529249.1">
    <property type="nucleotide sequence ID" value="NZ_JABFJV010000070.1"/>
</dbReference>
<dbReference type="GO" id="GO:0000160">
    <property type="term" value="P:phosphorelay signal transduction system"/>
    <property type="evidence" value="ECO:0007669"/>
    <property type="project" value="InterPro"/>
</dbReference>
<gene>
    <name evidence="3" type="ORF">HMI49_14780</name>
</gene>
<dbReference type="PROSITE" id="PS50110">
    <property type="entry name" value="RESPONSE_REGULATORY"/>
    <property type="match status" value="1"/>
</dbReference>
<feature type="modified residue" description="4-aspartylphosphate" evidence="1">
    <location>
        <position position="67"/>
    </location>
</feature>
<proteinExistence type="predicted"/>
<protein>
    <submittedName>
        <fullName evidence="3">Response regulator</fullName>
    </submittedName>
</protein>
<evidence type="ECO:0000313" key="4">
    <source>
        <dbReference type="Proteomes" id="UP000563426"/>
    </source>
</evidence>
<dbReference type="PANTHER" id="PTHR44520:SF2">
    <property type="entry name" value="RESPONSE REGULATOR RCP1"/>
    <property type="match status" value="1"/>
</dbReference>
<dbReference type="Gene3D" id="3.40.50.2300">
    <property type="match status" value="1"/>
</dbReference>
<dbReference type="PANTHER" id="PTHR44520">
    <property type="entry name" value="RESPONSE REGULATOR RCP1-RELATED"/>
    <property type="match status" value="1"/>
</dbReference>
<reference evidence="3 4" key="1">
    <citation type="submission" date="2020-05" db="EMBL/GenBank/DDBJ databases">
        <authorList>
            <person name="Whitworth D."/>
        </authorList>
    </citation>
    <scope>NUCLEOTIDE SEQUENCE [LARGE SCALE GENOMIC DNA]</scope>
    <source>
        <strain evidence="3 4">AB043B</strain>
    </source>
</reference>
<comment type="caution">
    <text evidence="3">The sequence shown here is derived from an EMBL/GenBank/DDBJ whole genome shotgun (WGS) entry which is preliminary data.</text>
</comment>
<sequence length="143" mass="16072">MTAATSGDRTLHILLIEDDEVDVMNVRRAFQKNHIANPLYVATNGLEGLEMLRSGKVPEGRRLVLLDLNLPKMNGLEFLRALRADPELRTASVVVLTTSADERDKIDAYNLNVAGYLLKPVTFINFVEVMATLNKYWTLVEMP</sequence>
<organism evidence="3 4">
    <name type="scientific">Corallococcus exercitus</name>
    <dbReference type="NCBI Taxonomy" id="2316736"/>
    <lineage>
        <taxon>Bacteria</taxon>
        <taxon>Pseudomonadati</taxon>
        <taxon>Myxococcota</taxon>
        <taxon>Myxococcia</taxon>
        <taxon>Myxococcales</taxon>
        <taxon>Cystobacterineae</taxon>
        <taxon>Myxococcaceae</taxon>
        <taxon>Corallococcus</taxon>
    </lineage>
</organism>
<evidence type="ECO:0000313" key="3">
    <source>
        <dbReference type="EMBL" id="NOK34464.1"/>
    </source>
</evidence>
<dbReference type="AlphaFoldDB" id="A0A3A8HR34"/>
<keyword evidence="4" id="KW-1185">Reference proteome</keyword>
<dbReference type="SMART" id="SM00448">
    <property type="entry name" value="REC"/>
    <property type="match status" value="1"/>
</dbReference>
<dbReference type="Proteomes" id="UP000563426">
    <property type="component" value="Unassembled WGS sequence"/>
</dbReference>
<dbReference type="InterPro" id="IPR011006">
    <property type="entry name" value="CheY-like_superfamily"/>
</dbReference>
<dbReference type="SUPFAM" id="SSF52172">
    <property type="entry name" value="CheY-like"/>
    <property type="match status" value="1"/>
</dbReference>
<evidence type="ECO:0000259" key="2">
    <source>
        <dbReference type="PROSITE" id="PS50110"/>
    </source>
</evidence>
<dbReference type="InterPro" id="IPR001789">
    <property type="entry name" value="Sig_transdc_resp-reg_receiver"/>
</dbReference>